<name>A0ACB8FBE2_9SAUR</name>
<keyword evidence="2" id="KW-1185">Reference proteome</keyword>
<organism evidence="1 2">
    <name type="scientific">Sphaerodactylus townsendi</name>
    <dbReference type="NCBI Taxonomy" id="933632"/>
    <lineage>
        <taxon>Eukaryota</taxon>
        <taxon>Metazoa</taxon>
        <taxon>Chordata</taxon>
        <taxon>Craniata</taxon>
        <taxon>Vertebrata</taxon>
        <taxon>Euteleostomi</taxon>
        <taxon>Lepidosauria</taxon>
        <taxon>Squamata</taxon>
        <taxon>Bifurcata</taxon>
        <taxon>Gekkota</taxon>
        <taxon>Sphaerodactylidae</taxon>
        <taxon>Sphaerodactylus</taxon>
    </lineage>
</organism>
<reference evidence="1" key="1">
    <citation type="submission" date="2021-08" db="EMBL/GenBank/DDBJ databases">
        <title>The first chromosome-level gecko genome reveals the dynamic sex chromosomes of Neotropical dwarf geckos (Sphaerodactylidae: Sphaerodactylus).</title>
        <authorList>
            <person name="Pinto B.J."/>
            <person name="Keating S.E."/>
            <person name="Gamble T."/>
        </authorList>
    </citation>
    <scope>NUCLEOTIDE SEQUENCE</scope>
    <source>
        <strain evidence="1">TG3544</strain>
    </source>
</reference>
<evidence type="ECO:0000313" key="2">
    <source>
        <dbReference type="Proteomes" id="UP000827872"/>
    </source>
</evidence>
<comment type="caution">
    <text evidence="1">The sequence shown here is derived from an EMBL/GenBank/DDBJ whole genome shotgun (WGS) entry which is preliminary data.</text>
</comment>
<proteinExistence type="predicted"/>
<sequence>MSLNRAKELNTSALRRIAADMSNIIESLDSRELHLEGEEVDTDVQHDPKAPAIYNTKGFKETLLQIYLTGCPIRVRVLEVERFTSTTKVPSLHVYTIELTHGEFTWQVKRKFKHFQEFHRELLRYKAFIRIPIPTRRHTVRRQTIKRGEARQMPSLPRTSENMAREEHLSSRRKQLEDYLTNLLKMPMYRNYHGTVLPLSQP</sequence>
<gene>
    <name evidence="1" type="primary">PLD1_5</name>
    <name evidence="1" type="ORF">K3G42_025695</name>
</gene>
<evidence type="ECO:0000313" key="1">
    <source>
        <dbReference type="EMBL" id="KAH8002551.1"/>
    </source>
</evidence>
<accession>A0ACB8FBE2</accession>
<dbReference type="Proteomes" id="UP000827872">
    <property type="component" value="Linkage Group LG08"/>
</dbReference>
<protein>
    <submittedName>
        <fullName evidence="1">Phospholipase D</fullName>
    </submittedName>
</protein>
<dbReference type="EMBL" id="CM037621">
    <property type="protein sequence ID" value="KAH8002551.1"/>
    <property type="molecule type" value="Genomic_DNA"/>
</dbReference>